<evidence type="ECO:0000256" key="1">
    <source>
        <dbReference type="ARBA" id="ARBA00022729"/>
    </source>
</evidence>
<feature type="chain" id="PRO_5028205197" evidence="4">
    <location>
        <begin position="23"/>
        <end position="204"/>
    </location>
</feature>
<dbReference type="Gene3D" id="2.90.10.10">
    <property type="entry name" value="Bulb-type lectin domain"/>
    <property type="match status" value="1"/>
</dbReference>
<evidence type="ECO:0000256" key="2">
    <source>
        <dbReference type="ARBA" id="ARBA00023157"/>
    </source>
</evidence>
<proteinExistence type="predicted"/>
<dbReference type="Proteomes" id="UP000515124">
    <property type="component" value="Unplaced"/>
</dbReference>
<feature type="signal peptide" evidence="4">
    <location>
        <begin position="1"/>
        <end position="22"/>
    </location>
</feature>
<feature type="domain" description="Bulb-type lectin" evidence="5">
    <location>
        <begin position="25"/>
        <end position="145"/>
    </location>
</feature>
<evidence type="ECO:0000313" key="6">
    <source>
        <dbReference type="Proteomes" id="UP000515124"/>
    </source>
</evidence>
<keyword evidence="6" id="KW-1185">Reference proteome</keyword>
<dbReference type="PANTHER" id="PTHR32444">
    <property type="entry name" value="BULB-TYPE LECTIN DOMAIN-CONTAINING PROTEIN"/>
    <property type="match status" value="1"/>
</dbReference>
<dbReference type="SMART" id="SM00108">
    <property type="entry name" value="B_lectin"/>
    <property type="match status" value="1"/>
</dbReference>
<dbReference type="PANTHER" id="PTHR32444:SF183">
    <property type="entry name" value="APPLE DOMAIN-CONTAINING PROTEIN"/>
    <property type="match status" value="1"/>
</dbReference>
<dbReference type="AlphaFoldDB" id="A0A6P5TYB5"/>
<evidence type="ECO:0000259" key="5">
    <source>
        <dbReference type="PROSITE" id="PS50927"/>
    </source>
</evidence>
<dbReference type="InterPro" id="IPR001480">
    <property type="entry name" value="Bulb-type_lectin_dom"/>
</dbReference>
<evidence type="ECO:0000256" key="3">
    <source>
        <dbReference type="ARBA" id="ARBA00023180"/>
    </source>
</evidence>
<dbReference type="PROSITE" id="PS50927">
    <property type="entry name" value="BULB_LECTIN"/>
    <property type="match status" value="1"/>
</dbReference>
<dbReference type="GeneID" id="110771743"/>
<keyword evidence="3" id="KW-0325">Glycoprotein</keyword>
<keyword evidence="2" id="KW-1015">Disulfide bond</keyword>
<sequence>MQALRSIFVCSFLFPFLRISTPTTPDTITPNRYIRDGESLVSAGGSFELGFFSPGKSNGRYLGIWYTVDTEAVVWVANRETPLGDTSGVLKVTEQGVLVLLNSSNSIVWSSNTSRTAGNPVSQLLDSGNLVVKDGNETNPVNFLWQSFDYLCDTFLPEMKLGWDLVTGLERYVSSWRSKDDPAARGEFSLRIDHRGFPQADVDG</sequence>
<gene>
    <name evidence="7" type="primary">LOC110771743</name>
</gene>
<dbReference type="FunFam" id="2.90.10.10:FF:000004">
    <property type="entry name" value="G-type lectin S-receptor-like serine/threonine-protein kinase"/>
    <property type="match status" value="1"/>
</dbReference>
<dbReference type="CDD" id="cd00028">
    <property type="entry name" value="B_lectin"/>
    <property type="match status" value="1"/>
</dbReference>
<reference evidence="7" key="1">
    <citation type="submission" date="2025-08" db="UniProtKB">
        <authorList>
            <consortium name="RefSeq"/>
        </authorList>
    </citation>
    <scope>IDENTIFICATION</scope>
</reference>
<dbReference type="KEGG" id="pavi:110771743"/>
<keyword evidence="1 4" id="KW-0732">Signal</keyword>
<protein>
    <submittedName>
        <fullName evidence="7">G-type lectin S-receptor-like serine/threonine-protein kinase At4g27290</fullName>
    </submittedName>
</protein>
<dbReference type="InterPro" id="IPR036426">
    <property type="entry name" value="Bulb-type_lectin_dom_sf"/>
</dbReference>
<evidence type="ECO:0000313" key="7">
    <source>
        <dbReference type="RefSeq" id="XP_021831789.1"/>
    </source>
</evidence>
<accession>A0A6P5TYB5</accession>
<dbReference type="RefSeq" id="XP_021831789.1">
    <property type="nucleotide sequence ID" value="XM_021976097.1"/>
</dbReference>
<evidence type="ECO:0000256" key="4">
    <source>
        <dbReference type="SAM" id="SignalP"/>
    </source>
</evidence>
<name>A0A6P5TYB5_PRUAV</name>
<organism evidence="6 7">
    <name type="scientific">Prunus avium</name>
    <name type="common">Cherry</name>
    <name type="synonym">Cerasus avium</name>
    <dbReference type="NCBI Taxonomy" id="42229"/>
    <lineage>
        <taxon>Eukaryota</taxon>
        <taxon>Viridiplantae</taxon>
        <taxon>Streptophyta</taxon>
        <taxon>Embryophyta</taxon>
        <taxon>Tracheophyta</taxon>
        <taxon>Spermatophyta</taxon>
        <taxon>Magnoliopsida</taxon>
        <taxon>eudicotyledons</taxon>
        <taxon>Gunneridae</taxon>
        <taxon>Pentapetalae</taxon>
        <taxon>rosids</taxon>
        <taxon>fabids</taxon>
        <taxon>Rosales</taxon>
        <taxon>Rosaceae</taxon>
        <taxon>Amygdaloideae</taxon>
        <taxon>Amygdaleae</taxon>
        <taxon>Prunus</taxon>
    </lineage>
</organism>
<dbReference type="SUPFAM" id="SSF51110">
    <property type="entry name" value="alpha-D-mannose-specific plant lectins"/>
    <property type="match status" value="1"/>
</dbReference>
<dbReference type="Pfam" id="PF01453">
    <property type="entry name" value="B_lectin"/>
    <property type="match status" value="1"/>
</dbReference>